<dbReference type="Proteomes" id="UP000324907">
    <property type="component" value="Unassembled WGS sequence"/>
</dbReference>
<comment type="caution">
    <text evidence="2">The sequence shown here is derived from an EMBL/GenBank/DDBJ whole genome shotgun (WGS) entry which is preliminary data.</text>
</comment>
<dbReference type="AlphaFoldDB" id="A0A5A8DGM2"/>
<feature type="compositionally biased region" description="Low complexity" evidence="1">
    <location>
        <begin position="352"/>
        <end position="361"/>
    </location>
</feature>
<feature type="region of interest" description="Disordered" evidence="1">
    <location>
        <begin position="485"/>
        <end position="508"/>
    </location>
</feature>
<evidence type="ECO:0000313" key="2">
    <source>
        <dbReference type="EMBL" id="KAA0164515.1"/>
    </source>
</evidence>
<evidence type="ECO:0000313" key="3">
    <source>
        <dbReference type="Proteomes" id="UP000324907"/>
    </source>
</evidence>
<feature type="region of interest" description="Disordered" evidence="1">
    <location>
        <begin position="337"/>
        <end position="361"/>
    </location>
</feature>
<proteinExistence type="predicted"/>
<feature type="compositionally biased region" description="Low complexity" evidence="1">
    <location>
        <begin position="377"/>
        <end position="388"/>
    </location>
</feature>
<name>A0A5A8DGM2_CAFRO</name>
<reference evidence="2 3" key="1">
    <citation type="submission" date="2019-07" db="EMBL/GenBank/DDBJ databases">
        <title>Genomes of Cafeteria roenbergensis.</title>
        <authorList>
            <person name="Fischer M.G."/>
            <person name="Hackl T."/>
            <person name="Roman M."/>
        </authorList>
    </citation>
    <scope>NUCLEOTIDE SEQUENCE [LARGE SCALE GENOMIC DNA]</scope>
    <source>
        <strain evidence="2 3">RCC970-E3</strain>
    </source>
</reference>
<sequence length="508" mass="50992">MDDPSQPSPVASDDASGSTPDDGDGDQHGAAELAALLSSERARQVLALDRLARALDPLLVRDDALLVKDAVWARHELTPGMMVDFARDGASLGVVPASAAQRSASLLGSEGGGDVSTLVDSHVRKSGGSSAQRAAAARHTSSLAAVLPPRALLGDLGVAFAHASQLRAAMLGPLSVARTDATRPADDPARTGPVYIADDPTPAAKGGTILALPLANVAPSPFDRVLLHASDDDGHSELVAPSPSAGAGPLDALPPAHAAQHAVGGGGVALQFCALPGYSRLSAILSATLSVAHPLLPRRASPEGDDTVSGPFALSAFATTFGIDEAAPLHVAIEELGAPGPKRGVGKRKPAAKAGPKAGSSKSAAKAAAAAAATSASADDAAGGADANAAEEDDAAQTVKLRSRYRNLSKSARDTLLTRSRVTFAPGTVVRVSPSSLSSRSRPPVLRLLVSGRHAGPVGLLSLLAQARMATAPVLAPAVVAVARPSGDRGSAPVGWSVLRNPPGGRVQ</sequence>
<evidence type="ECO:0000256" key="1">
    <source>
        <dbReference type="SAM" id="MobiDB-lite"/>
    </source>
</evidence>
<gene>
    <name evidence="2" type="ORF">FNF28_03856</name>
</gene>
<feature type="region of interest" description="Disordered" evidence="1">
    <location>
        <begin position="377"/>
        <end position="396"/>
    </location>
</feature>
<dbReference type="EMBL" id="VLTL01000056">
    <property type="protein sequence ID" value="KAA0164515.1"/>
    <property type="molecule type" value="Genomic_DNA"/>
</dbReference>
<feature type="region of interest" description="Disordered" evidence="1">
    <location>
        <begin position="1"/>
        <end position="30"/>
    </location>
</feature>
<organism evidence="2 3">
    <name type="scientific">Cafeteria roenbergensis</name>
    <name type="common">Marine flagellate</name>
    <dbReference type="NCBI Taxonomy" id="33653"/>
    <lineage>
        <taxon>Eukaryota</taxon>
        <taxon>Sar</taxon>
        <taxon>Stramenopiles</taxon>
        <taxon>Bigyra</taxon>
        <taxon>Opalozoa</taxon>
        <taxon>Bicosoecida</taxon>
        <taxon>Cafeteriaceae</taxon>
        <taxon>Cafeteria</taxon>
    </lineage>
</organism>
<protein>
    <submittedName>
        <fullName evidence="2">Uncharacterized protein</fullName>
    </submittedName>
</protein>
<accession>A0A5A8DGM2</accession>